<dbReference type="GO" id="GO:0016747">
    <property type="term" value="F:acyltransferase activity, transferring groups other than amino-acyl groups"/>
    <property type="evidence" value="ECO:0007669"/>
    <property type="project" value="InterPro"/>
</dbReference>
<evidence type="ECO:0000256" key="1">
    <source>
        <dbReference type="SAM" id="Phobius"/>
    </source>
</evidence>
<keyword evidence="1" id="KW-0472">Membrane</keyword>
<dbReference type="Gene3D" id="3.40.630.30">
    <property type="match status" value="1"/>
</dbReference>
<dbReference type="PANTHER" id="PTHR43415">
    <property type="entry name" value="SPERMIDINE N(1)-ACETYLTRANSFERASE"/>
    <property type="match status" value="1"/>
</dbReference>
<dbReference type="EMBL" id="VSSQ01088666">
    <property type="protein sequence ID" value="MPN35217.1"/>
    <property type="molecule type" value="Genomic_DNA"/>
</dbReference>
<feature type="domain" description="N-acetyltransferase" evidence="2">
    <location>
        <begin position="1"/>
        <end position="154"/>
    </location>
</feature>
<gene>
    <name evidence="3" type="ORF">SDC9_182714</name>
</gene>
<dbReference type="AlphaFoldDB" id="A0A645H858"/>
<dbReference type="Pfam" id="PF00583">
    <property type="entry name" value="Acetyltransf_1"/>
    <property type="match status" value="1"/>
</dbReference>
<dbReference type="SUPFAM" id="SSF55729">
    <property type="entry name" value="Acyl-CoA N-acyltransferases (Nat)"/>
    <property type="match status" value="1"/>
</dbReference>
<keyword evidence="1" id="KW-0812">Transmembrane</keyword>
<keyword evidence="1" id="KW-1133">Transmembrane helix</keyword>
<evidence type="ECO:0000259" key="2">
    <source>
        <dbReference type="PROSITE" id="PS51186"/>
    </source>
</evidence>
<evidence type="ECO:0000313" key="3">
    <source>
        <dbReference type="EMBL" id="MPN35217.1"/>
    </source>
</evidence>
<comment type="caution">
    <text evidence="3">The sequence shown here is derived from an EMBL/GenBank/DDBJ whole genome shotgun (WGS) entry which is preliminary data.</text>
</comment>
<sequence>MISYLKKTSAETDFLLRYPDEVTFTPEAERELLIKFYEDPRTVMMAAFVDGRLAGNGSITGIGERRKIRHRCSLAIALFQAYWGLGIGTAMINCMCELAGKIGYRQAELDVVAENEQARALYKKCGFTESGRHHDALMYDDGSYHDLILMYREL</sequence>
<name>A0A645H858_9ZZZZ</name>
<dbReference type="PANTHER" id="PTHR43415:SF3">
    <property type="entry name" value="GNAT-FAMILY ACETYLTRANSFERASE"/>
    <property type="match status" value="1"/>
</dbReference>
<dbReference type="InterPro" id="IPR000182">
    <property type="entry name" value="GNAT_dom"/>
</dbReference>
<reference evidence="3" key="1">
    <citation type="submission" date="2019-08" db="EMBL/GenBank/DDBJ databases">
        <authorList>
            <person name="Kucharzyk K."/>
            <person name="Murdoch R.W."/>
            <person name="Higgins S."/>
            <person name="Loffler F."/>
        </authorList>
    </citation>
    <scope>NUCLEOTIDE SEQUENCE</scope>
</reference>
<accession>A0A645H858</accession>
<organism evidence="3">
    <name type="scientific">bioreactor metagenome</name>
    <dbReference type="NCBI Taxonomy" id="1076179"/>
    <lineage>
        <taxon>unclassified sequences</taxon>
        <taxon>metagenomes</taxon>
        <taxon>ecological metagenomes</taxon>
    </lineage>
</organism>
<dbReference type="CDD" id="cd04301">
    <property type="entry name" value="NAT_SF"/>
    <property type="match status" value="1"/>
</dbReference>
<protein>
    <recommendedName>
        <fullName evidence="2">N-acetyltransferase domain-containing protein</fullName>
    </recommendedName>
</protein>
<dbReference type="PROSITE" id="PS51186">
    <property type="entry name" value="GNAT"/>
    <property type="match status" value="1"/>
</dbReference>
<dbReference type="InterPro" id="IPR016181">
    <property type="entry name" value="Acyl_CoA_acyltransferase"/>
</dbReference>
<proteinExistence type="predicted"/>
<feature type="transmembrane region" description="Helical" evidence="1">
    <location>
        <begin position="72"/>
        <end position="92"/>
    </location>
</feature>